<dbReference type="EMBL" id="DSJT01000023">
    <property type="protein sequence ID" value="HEF87548.1"/>
    <property type="molecule type" value="Genomic_DNA"/>
</dbReference>
<feature type="domain" description="Putative phage metallopeptidase" evidence="1">
    <location>
        <begin position="3"/>
        <end position="120"/>
    </location>
</feature>
<comment type="caution">
    <text evidence="2">The sequence shown here is derived from an EMBL/GenBank/DDBJ whole genome shotgun (WGS) entry which is preliminary data.</text>
</comment>
<organism evidence="2">
    <name type="scientific">Thermosphaera aggregans</name>
    <dbReference type="NCBI Taxonomy" id="54254"/>
    <lineage>
        <taxon>Archaea</taxon>
        <taxon>Thermoproteota</taxon>
        <taxon>Thermoprotei</taxon>
        <taxon>Desulfurococcales</taxon>
        <taxon>Desulfurococcaceae</taxon>
        <taxon>Thermosphaera</taxon>
    </lineage>
</organism>
<gene>
    <name evidence="2" type="ORF">ENP55_04545</name>
</gene>
<sequence>MIKYFRAEDVLEKVREIVKTLQPEFNHIDLERVVVVRSIGSKSRALARIHGFPRIYAFTTGMKPFYIIELISERYDRLPEEEKDKVLIHELLHIPRNFAGGLRPHGKYVNGRMVNQLYKKFIERKNVHV</sequence>
<protein>
    <submittedName>
        <fullName evidence="2">Metallopeptidase</fullName>
    </submittedName>
</protein>
<reference evidence="2" key="1">
    <citation type="journal article" date="2020" name="mSystems">
        <title>Genome- and Community-Level Interaction Insights into Carbon Utilization and Element Cycling Functions of Hydrothermarchaeota in Hydrothermal Sediment.</title>
        <authorList>
            <person name="Zhou Z."/>
            <person name="Liu Y."/>
            <person name="Xu W."/>
            <person name="Pan J."/>
            <person name="Luo Z.H."/>
            <person name="Li M."/>
        </authorList>
    </citation>
    <scope>NUCLEOTIDE SEQUENCE [LARGE SCALE GENOMIC DNA]</scope>
    <source>
        <strain evidence="2">SpSt-23</strain>
    </source>
</reference>
<dbReference type="Pfam" id="PF18894">
    <property type="entry name" value="PhageMetallopep"/>
    <property type="match status" value="1"/>
</dbReference>
<proteinExistence type="predicted"/>
<name>A0A7C2BLD5_9CREN</name>
<dbReference type="InterPro" id="IPR043998">
    <property type="entry name" value="Put_Metallopep"/>
</dbReference>
<dbReference type="AlphaFoldDB" id="A0A7C2BLD5"/>
<evidence type="ECO:0000259" key="1">
    <source>
        <dbReference type="Pfam" id="PF18894"/>
    </source>
</evidence>
<accession>A0A7C2BLD5</accession>
<evidence type="ECO:0000313" key="2">
    <source>
        <dbReference type="EMBL" id="HEF87548.1"/>
    </source>
</evidence>